<dbReference type="SUPFAM" id="SSF109604">
    <property type="entry name" value="HD-domain/PDEase-like"/>
    <property type="match status" value="1"/>
</dbReference>
<evidence type="ECO:0000256" key="1">
    <source>
        <dbReference type="SAM" id="MobiDB-lite"/>
    </source>
</evidence>
<evidence type="ECO:0000259" key="2">
    <source>
        <dbReference type="Pfam" id="PF01966"/>
    </source>
</evidence>
<dbReference type="PANTHER" id="PTHR35569:SF1">
    <property type="entry name" value="CYANAMIDE HYDRATASE DDI2-RELATED"/>
    <property type="match status" value="1"/>
</dbReference>
<dbReference type="RefSeq" id="WP_192750578.1">
    <property type="nucleotide sequence ID" value="NZ_BAABJL010000147.1"/>
</dbReference>
<dbReference type="CDD" id="cd00077">
    <property type="entry name" value="HDc"/>
    <property type="match status" value="1"/>
</dbReference>
<name>A0A927MT62_9ACTN</name>
<dbReference type="InterPro" id="IPR003607">
    <property type="entry name" value="HD/PDEase_dom"/>
</dbReference>
<dbReference type="PANTHER" id="PTHR35569">
    <property type="entry name" value="CYANAMIDE HYDRATASE DDI2-RELATED"/>
    <property type="match status" value="1"/>
</dbReference>
<comment type="caution">
    <text evidence="3">The sequence shown here is derived from an EMBL/GenBank/DDBJ whole genome shotgun (WGS) entry which is preliminary data.</text>
</comment>
<dbReference type="Pfam" id="PF01966">
    <property type="entry name" value="HD"/>
    <property type="match status" value="1"/>
</dbReference>
<dbReference type="EMBL" id="JADBEM010000001">
    <property type="protein sequence ID" value="MBE1606455.1"/>
    <property type="molecule type" value="Genomic_DNA"/>
</dbReference>
<sequence>MTLDELVVPDTAASAAALEVASAHFSPALLNHSVRVYVWAAAHGTSQNIRFDPELIYVASMFHDLGMMPEFDSHTLSFEEAGGNLARVFATGAGWPVERRERLSELIFRHILGDRVEVSIDPEGHLLARSAGVEITGKHADDFPPDFRAEVLQRYPRLGFIEEFLACSHEQAQRKPDSSPGGWIRADLDTRMAANPLDDPSLRPPTGNDRQ</sequence>
<feature type="region of interest" description="Disordered" evidence="1">
    <location>
        <begin position="171"/>
        <end position="211"/>
    </location>
</feature>
<dbReference type="Gene3D" id="1.10.3210.10">
    <property type="entry name" value="Hypothetical protein af1432"/>
    <property type="match status" value="1"/>
</dbReference>
<evidence type="ECO:0000313" key="4">
    <source>
        <dbReference type="Proteomes" id="UP000638648"/>
    </source>
</evidence>
<dbReference type="AlphaFoldDB" id="A0A927MT62"/>
<gene>
    <name evidence="3" type="ORF">HEB94_003303</name>
</gene>
<dbReference type="Proteomes" id="UP000638648">
    <property type="component" value="Unassembled WGS sequence"/>
</dbReference>
<evidence type="ECO:0000313" key="3">
    <source>
        <dbReference type="EMBL" id="MBE1606455.1"/>
    </source>
</evidence>
<feature type="domain" description="HD" evidence="2">
    <location>
        <begin position="30"/>
        <end position="112"/>
    </location>
</feature>
<protein>
    <recommendedName>
        <fullName evidence="2">HD domain-containing protein</fullName>
    </recommendedName>
</protein>
<accession>A0A927MT62</accession>
<organism evidence="3 4">
    <name type="scientific">Actinopolymorpha pittospori</name>
    <dbReference type="NCBI Taxonomy" id="648752"/>
    <lineage>
        <taxon>Bacteria</taxon>
        <taxon>Bacillati</taxon>
        <taxon>Actinomycetota</taxon>
        <taxon>Actinomycetes</taxon>
        <taxon>Propionibacteriales</taxon>
        <taxon>Actinopolymorphaceae</taxon>
        <taxon>Actinopolymorpha</taxon>
    </lineage>
</organism>
<reference evidence="3" key="1">
    <citation type="submission" date="2020-10" db="EMBL/GenBank/DDBJ databases">
        <title>Sequencing the genomes of 1000 actinobacteria strains.</title>
        <authorList>
            <person name="Klenk H.-P."/>
        </authorList>
    </citation>
    <scope>NUCLEOTIDE SEQUENCE</scope>
    <source>
        <strain evidence="3">DSM 45354</strain>
    </source>
</reference>
<keyword evidence="4" id="KW-1185">Reference proteome</keyword>
<proteinExistence type="predicted"/>
<dbReference type="InterPro" id="IPR006674">
    <property type="entry name" value="HD_domain"/>
</dbReference>